<evidence type="ECO:0000256" key="16">
    <source>
        <dbReference type="ARBA" id="ARBA00048914"/>
    </source>
</evidence>
<keyword evidence="7" id="KW-0132">Cell division</keyword>
<evidence type="ECO:0000256" key="8">
    <source>
        <dbReference type="ARBA" id="ARBA00022630"/>
    </source>
</evidence>
<evidence type="ECO:0000256" key="4">
    <source>
        <dbReference type="ARBA" id="ARBA00004752"/>
    </source>
</evidence>
<keyword evidence="12" id="KW-0573">Peptidoglycan synthesis</keyword>
<dbReference type="PANTHER" id="PTHR21071:SF4">
    <property type="entry name" value="UDP-N-ACETYLENOLPYRUVOYLGLUCOSAMINE REDUCTASE"/>
    <property type="match status" value="1"/>
</dbReference>
<dbReference type="GO" id="GO:0071555">
    <property type="term" value="P:cell wall organization"/>
    <property type="evidence" value="ECO:0007669"/>
    <property type="project" value="UniProtKB-KW"/>
</dbReference>
<evidence type="ECO:0000313" key="19">
    <source>
        <dbReference type="EMBL" id="EQD30536.1"/>
    </source>
</evidence>
<evidence type="ECO:0000256" key="6">
    <source>
        <dbReference type="ARBA" id="ARBA00022490"/>
    </source>
</evidence>
<sequence>MNAAIRENVPMSRFTSWRVGGCARRLFEPEDRHALVQMLRSQDPSEQVFYVGLGSNLLVRDGGIPGTVVLLRKGFSKMERLDARTLRIEAGVACAQIARRALQWKLSGADFFAGIPGTLGGALAMNAGAFGDETWRHVVAIEWISRGGDIERVPAGHFNVSYRQVPVPPGQGFLSADLTFEPDPAVTRKGVRELLARRAATQPLEHPNSGSVFMNPPGDHAARLIESCGLKGWRMGDAEVSVKHANFIVNRGQARARDIEALIRHVHDTVQSKTGIDLVTEVRIIGEPGHDE</sequence>
<organism evidence="19">
    <name type="scientific">mine drainage metagenome</name>
    <dbReference type="NCBI Taxonomy" id="410659"/>
    <lineage>
        <taxon>unclassified sequences</taxon>
        <taxon>metagenomes</taxon>
        <taxon>ecological metagenomes</taxon>
    </lineage>
</organism>
<dbReference type="NCBIfam" id="NF010480">
    <property type="entry name" value="PRK13905.1"/>
    <property type="match status" value="1"/>
</dbReference>
<evidence type="ECO:0000256" key="3">
    <source>
        <dbReference type="ARBA" id="ARBA00004496"/>
    </source>
</evidence>
<evidence type="ECO:0000256" key="9">
    <source>
        <dbReference type="ARBA" id="ARBA00022827"/>
    </source>
</evidence>
<dbReference type="InterPro" id="IPR016169">
    <property type="entry name" value="FAD-bd_PCMH_sub2"/>
</dbReference>
<evidence type="ECO:0000256" key="14">
    <source>
        <dbReference type="ARBA" id="ARBA00023306"/>
    </source>
</evidence>
<dbReference type="EC" id="1.3.1.98" evidence="5"/>
<comment type="catalytic activity">
    <reaction evidence="16">
        <text>UDP-N-acetyl-alpha-D-muramate + NADP(+) = UDP-N-acetyl-3-O-(1-carboxyvinyl)-alpha-D-glucosamine + NADPH + H(+)</text>
        <dbReference type="Rhea" id="RHEA:12248"/>
        <dbReference type="ChEBI" id="CHEBI:15378"/>
        <dbReference type="ChEBI" id="CHEBI:57783"/>
        <dbReference type="ChEBI" id="CHEBI:58349"/>
        <dbReference type="ChEBI" id="CHEBI:68483"/>
        <dbReference type="ChEBI" id="CHEBI:70757"/>
        <dbReference type="EC" id="1.3.1.98"/>
    </reaction>
</comment>
<dbReference type="EMBL" id="AUZZ01010856">
    <property type="protein sequence ID" value="EQD28492.1"/>
    <property type="molecule type" value="Genomic_DNA"/>
</dbReference>
<comment type="function">
    <text evidence="2">Cell wall formation.</text>
</comment>
<evidence type="ECO:0000256" key="5">
    <source>
        <dbReference type="ARBA" id="ARBA00012518"/>
    </source>
</evidence>
<keyword evidence="6" id="KW-0963">Cytoplasm</keyword>
<dbReference type="InterPro" id="IPR036635">
    <property type="entry name" value="MurB_C_sf"/>
</dbReference>
<dbReference type="GO" id="GO:0005829">
    <property type="term" value="C:cytosol"/>
    <property type="evidence" value="ECO:0007669"/>
    <property type="project" value="TreeGrafter"/>
</dbReference>
<dbReference type="Gene3D" id="3.30.465.10">
    <property type="match status" value="1"/>
</dbReference>
<dbReference type="InterPro" id="IPR006094">
    <property type="entry name" value="Oxid_FAD_bind_N"/>
</dbReference>
<dbReference type="GO" id="GO:0008762">
    <property type="term" value="F:UDP-N-acetylmuramate dehydrogenase activity"/>
    <property type="evidence" value="ECO:0007669"/>
    <property type="project" value="UniProtKB-EC"/>
</dbReference>
<name>T0Y5Y8_9ZZZZ</name>
<dbReference type="PROSITE" id="PS51387">
    <property type="entry name" value="FAD_PCMH"/>
    <property type="match status" value="1"/>
</dbReference>
<dbReference type="InterPro" id="IPR011601">
    <property type="entry name" value="MurB_C"/>
</dbReference>
<accession>T0Y5Y8</accession>
<keyword evidence="9" id="KW-0274">FAD</keyword>
<dbReference type="GO" id="GO:0051301">
    <property type="term" value="P:cell division"/>
    <property type="evidence" value="ECO:0007669"/>
    <property type="project" value="UniProtKB-KW"/>
</dbReference>
<dbReference type="Gene3D" id="3.90.78.10">
    <property type="entry name" value="UDP-N-acetylenolpyruvoylglucosamine reductase, C-terminal domain"/>
    <property type="match status" value="1"/>
</dbReference>
<feature type="domain" description="FAD-binding PCMH-type" evidence="17">
    <location>
        <begin position="19"/>
        <end position="193"/>
    </location>
</feature>
<dbReference type="PANTHER" id="PTHR21071">
    <property type="entry name" value="UDP-N-ACETYLENOLPYRUVOYLGLUCOSAMINE REDUCTASE"/>
    <property type="match status" value="1"/>
</dbReference>
<reference evidence="19" key="2">
    <citation type="journal article" date="2014" name="ISME J.">
        <title>Microbial stratification in low pH oxic and suboxic macroscopic growths along an acid mine drainage.</title>
        <authorList>
            <person name="Mendez-Garcia C."/>
            <person name="Mesa V."/>
            <person name="Sprenger R.R."/>
            <person name="Richter M."/>
            <person name="Diez M.S."/>
            <person name="Solano J."/>
            <person name="Bargiela R."/>
            <person name="Golyshina O.V."/>
            <person name="Manteca A."/>
            <person name="Ramos J.L."/>
            <person name="Gallego J.R."/>
            <person name="Llorente I."/>
            <person name="Martins Dos Santos V.A."/>
            <person name="Jensen O.N."/>
            <person name="Pelaez A.I."/>
            <person name="Sanchez J."/>
            <person name="Ferrer M."/>
        </authorList>
    </citation>
    <scope>NUCLEOTIDE SEQUENCE</scope>
</reference>
<comment type="pathway">
    <text evidence="4">Cell wall biogenesis; peptidoglycan biosynthesis.</text>
</comment>
<evidence type="ECO:0000259" key="17">
    <source>
        <dbReference type="PROSITE" id="PS51387"/>
    </source>
</evidence>
<dbReference type="GO" id="GO:0071949">
    <property type="term" value="F:FAD binding"/>
    <property type="evidence" value="ECO:0007669"/>
    <property type="project" value="InterPro"/>
</dbReference>
<dbReference type="GO" id="GO:0008360">
    <property type="term" value="P:regulation of cell shape"/>
    <property type="evidence" value="ECO:0007669"/>
    <property type="project" value="UniProtKB-KW"/>
</dbReference>
<dbReference type="InterPro" id="IPR036318">
    <property type="entry name" value="FAD-bd_PCMH-like_sf"/>
</dbReference>
<keyword evidence="14" id="KW-0131">Cell cycle</keyword>
<evidence type="ECO:0000256" key="15">
    <source>
        <dbReference type="ARBA" id="ARBA00023316"/>
    </source>
</evidence>
<dbReference type="Pfam" id="PF01565">
    <property type="entry name" value="FAD_binding_4"/>
    <property type="match status" value="1"/>
</dbReference>
<evidence type="ECO:0000256" key="7">
    <source>
        <dbReference type="ARBA" id="ARBA00022618"/>
    </source>
</evidence>
<dbReference type="UniPathway" id="UPA00219"/>
<evidence type="ECO:0000256" key="2">
    <source>
        <dbReference type="ARBA" id="ARBA00003921"/>
    </source>
</evidence>
<dbReference type="NCBIfam" id="TIGR00179">
    <property type="entry name" value="murB"/>
    <property type="match status" value="1"/>
</dbReference>
<dbReference type="SUPFAM" id="SSF56176">
    <property type="entry name" value="FAD-binding/transporter-associated domain-like"/>
    <property type="match status" value="1"/>
</dbReference>
<reference evidence="19" key="1">
    <citation type="submission" date="2013-08" db="EMBL/GenBank/DDBJ databases">
        <authorList>
            <person name="Mendez C."/>
            <person name="Richter M."/>
            <person name="Ferrer M."/>
            <person name="Sanchez J."/>
        </authorList>
    </citation>
    <scope>NUCLEOTIDE SEQUENCE</scope>
</reference>
<keyword evidence="10" id="KW-0521">NADP</keyword>
<evidence type="ECO:0000256" key="11">
    <source>
        <dbReference type="ARBA" id="ARBA00022960"/>
    </source>
</evidence>
<dbReference type="InterPro" id="IPR016167">
    <property type="entry name" value="FAD-bd_PCMH_sub1"/>
</dbReference>
<dbReference type="HAMAP" id="MF_00037">
    <property type="entry name" value="MurB"/>
    <property type="match status" value="1"/>
</dbReference>
<dbReference type="InterPro" id="IPR003170">
    <property type="entry name" value="MurB"/>
</dbReference>
<dbReference type="Gene3D" id="3.30.43.10">
    <property type="entry name" value="Uridine Diphospho-n-acetylenolpyruvylglucosamine Reductase, domain 2"/>
    <property type="match status" value="1"/>
</dbReference>
<evidence type="ECO:0000256" key="13">
    <source>
        <dbReference type="ARBA" id="ARBA00023002"/>
    </source>
</evidence>
<comment type="subcellular location">
    <subcellularLocation>
        <location evidence="3">Cytoplasm</location>
    </subcellularLocation>
</comment>
<dbReference type="Pfam" id="PF02873">
    <property type="entry name" value="MurB_C"/>
    <property type="match status" value="1"/>
</dbReference>
<proteinExistence type="inferred from homology"/>
<keyword evidence="15" id="KW-0961">Cell wall biogenesis/degradation</keyword>
<dbReference type="InterPro" id="IPR016166">
    <property type="entry name" value="FAD-bd_PCMH"/>
</dbReference>
<evidence type="ECO:0000256" key="1">
    <source>
        <dbReference type="ARBA" id="ARBA00001974"/>
    </source>
</evidence>
<keyword evidence="11" id="KW-0133">Cell shape</keyword>
<comment type="cofactor">
    <cofactor evidence="1">
        <name>FAD</name>
        <dbReference type="ChEBI" id="CHEBI:57692"/>
    </cofactor>
</comment>
<evidence type="ECO:0000313" key="18">
    <source>
        <dbReference type="EMBL" id="EQD28492.1"/>
    </source>
</evidence>
<keyword evidence="8" id="KW-0285">Flavoprotein</keyword>
<comment type="caution">
    <text evidence="19">The sequence shown here is derived from an EMBL/GenBank/DDBJ whole genome shotgun (WGS) entry which is preliminary data.</text>
</comment>
<dbReference type="SUPFAM" id="SSF56194">
    <property type="entry name" value="Uridine diphospho-N-Acetylenolpyruvylglucosamine reductase, MurB, C-terminal domain"/>
    <property type="match status" value="1"/>
</dbReference>
<keyword evidence="13" id="KW-0560">Oxidoreductase</keyword>
<protein>
    <recommendedName>
        <fullName evidence="5">UDP-N-acetylmuramate dehydrogenase</fullName>
        <ecNumber evidence="5">1.3.1.98</ecNumber>
    </recommendedName>
</protein>
<evidence type="ECO:0000256" key="12">
    <source>
        <dbReference type="ARBA" id="ARBA00022984"/>
    </source>
</evidence>
<dbReference type="GO" id="GO:0009252">
    <property type="term" value="P:peptidoglycan biosynthetic process"/>
    <property type="evidence" value="ECO:0007669"/>
    <property type="project" value="UniProtKB-UniPathway"/>
</dbReference>
<gene>
    <name evidence="19" type="ORF">B1B_18355</name>
    <name evidence="18" type="ORF">B2A_14918</name>
</gene>
<dbReference type="AlphaFoldDB" id="T0Y5Y8"/>
<dbReference type="EMBL" id="AUZY01012292">
    <property type="protein sequence ID" value="EQD30536.1"/>
    <property type="molecule type" value="Genomic_DNA"/>
</dbReference>
<evidence type="ECO:0000256" key="10">
    <source>
        <dbReference type="ARBA" id="ARBA00022857"/>
    </source>
</evidence>